<accession>A0AAW3JUE2</accession>
<dbReference type="Gene3D" id="1.10.155.10">
    <property type="entry name" value="Chemotaxis receptor methyltransferase CheR, N-terminal domain"/>
    <property type="match status" value="1"/>
</dbReference>
<feature type="domain" description="CheR-type methyltransferase" evidence="1">
    <location>
        <begin position="1"/>
        <end position="103"/>
    </location>
</feature>
<dbReference type="RefSeq" id="WP_055940987.1">
    <property type="nucleotide sequence ID" value="NZ_JAQDCV010000010.1"/>
</dbReference>
<dbReference type="GO" id="GO:0008757">
    <property type="term" value="F:S-adenosylmethionine-dependent methyltransferase activity"/>
    <property type="evidence" value="ECO:0007669"/>
    <property type="project" value="InterPro"/>
</dbReference>
<name>A0AAW3JUE2_9FIRM</name>
<dbReference type="SUPFAM" id="SSF47757">
    <property type="entry name" value="Chemotaxis receptor methyltransferase CheR, N-terminal domain"/>
    <property type="match status" value="1"/>
</dbReference>
<keyword evidence="3" id="KW-1185">Reference proteome</keyword>
<proteinExistence type="predicted"/>
<gene>
    <name evidence="2" type="ORF">APZ18_01545</name>
</gene>
<dbReference type="PROSITE" id="PS50123">
    <property type="entry name" value="CHER"/>
    <property type="match status" value="1"/>
</dbReference>
<dbReference type="InterPro" id="IPR036804">
    <property type="entry name" value="CheR_N_sf"/>
</dbReference>
<evidence type="ECO:0000313" key="2">
    <source>
        <dbReference type="EMBL" id="KQC85911.1"/>
    </source>
</evidence>
<dbReference type="InterPro" id="IPR000780">
    <property type="entry name" value="CheR_MeTrfase"/>
</dbReference>
<evidence type="ECO:0000259" key="1">
    <source>
        <dbReference type="PROSITE" id="PS50123"/>
    </source>
</evidence>
<reference evidence="2 3" key="1">
    <citation type="submission" date="2015-10" db="EMBL/GenBank/DDBJ databases">
        <title>Butyribacter intestini gen. nov., sp. nov., a butyric acid-producing bacterium of the family Lachnospiraceae isolated from the human faeces.</title>
        <authorList>
            <person name="Zou Y."/>
            <person name="Xue W."/>
            <person name="Luo G."/>
            <person name="Lv M."/>
        </authorList>
    </citation>
    <scope>NUCLEOTIDE SEQUENCE [LARGE SCALE GENOMIC DNA]</scope>
    <source>
        <strain evidence="2 3">TF01-11</strain>
    </source>
</reference>
<comment type="caution">
    <text evidence="2">The sequence shown here is derived from an EMBL/GenBank/DDBJ whole genome shotgun (WGS) entry which is preliminary data.</text>
</comment>
<sequence length="103" mass="12500">MKLTEKEFNWIVEYMHNRYGIELGHKRVLIEGRLENYLLKNGYTSYGEFINRIASSPDGEEAGDMINILTTNHTFFMREFMHFEYLSRYVLPWIREKKRGQRM</sequence>
<protein>
    <recommendedName>
        <fullName evidence="1">CheR-type methyltransferase domain-containing protein</fullName>
    </recommendedName>
</protein>
<organism evidence="2 3">
    <name type="scientific">Butyribacter intestini</name>
    <dbReference type="NCBI Taxonomy" id="1703332"/>
    <lineage>
        <taxon>Bacteria</taxon>
        <taxon>Bacillati</taxon>
        <taxon>Bacillota</taxon>
        <taxon>Clostridia</taxon>
        <taxon>Lachnospirales</taxon>
        <taxon>Lachnospiraceae</taxon>
        <taxon>Butyribacter</taxon>
    </lineage>
</organism>
<evidence type="ECO:0000313" key="3">
    <source>
        <dbReference type="Proteomes" id="UP000050833"/>
    </source>
</evidence>
<dbReference type="Pfam" id="PF03705">
    <property type="entry name" value="CheR_N"/>
    <property type="match status" value="1"/>
</dbReference>
<dbReference type="EMBL" id="LLKB01000001">
    <property type="protein sequence ID" value="KQC85911.1"/>
    <property type="molecule type" value="Genomic_DNA"/>
</dbReference>
<dbReference type="AlphaFoldDB" id="A0AAW3JUE2"/>
<dbReference type="InterPro" id="IPR022641">
    <property type="entry name" value="CheR_N"/>
</dbReference>
<dbReference type="Proteomes" id="UP000050833">
    <property type="component" value="Unassembled WGS sequence"/>
</dbReference>